<accession>A0ABQ5MIB0</accession>
<feature type="transmembrane region" description="Helical" evidence="2">
    <location>
        <begin position="50"/>
        <end position="67"/>
    </location>
</feature>
<dbReference type="RefSeq" id="WP_281764741.1">
    <property type="nucleotide sequence ID" value="NZ_BRVO01000001.1"/>
</dbReference>
<evidence type="ECO:0000313" key="3">
    <source>
        <dbReference type="EMBL" id="GLB49128.1"/>
    </source>
</evidence>
<reference evidence="3" key="1">
    <citation type="submission" date="2022-07" db="EMBL/GenBank/DDBJ databases">
        <title>Taxonomy of Novel Oxalotrophic and Methylotrophic Bacteria.</title>
        <authorList>
            <person name="Sahin N."/>
            <person name="Tani A."/>
        </authorList>
    </citation>
    <scope>NUCLEOTIDE SEQUENCE</scope>
    <source>
        <strain evidence="3">Y10</strain>
    </source>
</reference>
<keyword evidence="2" id="KW-0472">Membrane</keyword>
<gene>
    <name evidence="3" type="ORF">Y10_14960</name>
</gene>
<dbReference type="EMBL" id="BRVO01000001">
    <property type="protein sequence ID" value="GLB49128.1"/>
    <property type="molecule type" value="Genomic_DNA"/>
</dbReference>
<feature type="transmembrane region" description="Helical" evidence="2">
    <location>
        <begin position="27"/>
        <end position="44"/>
    </location>
</feature>
<name>A0ABQ5MIB0_9FLAO</name>
<keyword evidence="2" id="KW-1133">Transmembrane helix</keyword>
<sequence length="162" mass="18679">METNHIQNEIDLPEKTEIRYSTSTNNLLLAVSLGFMVAGVYLLKSYTDKVYMFFGFFLVFLGAHRTFKNWKRMRDKSPKIVIDDKGIATFNSGFNSWENISNEEVVMEMVGRSSKACLKYNFGAAATCEKILIDELDVSFKDLEAMLQEYRIRNKNLTKSEN</sequence>
<keyword evidence="4" id="KW-1185">Reference proteome</keyword>
<keyword evidence="2" id="KW-0812">Transmembrane</keyword>
<evidence type="ECO:0000313" key="4">
    <source>
        <dbReference type="Proteomes" id="UP001143543"/>
    </source>
</evidence>
<evidence type="ECO:0000256" key="1">
    <source>
        <dbReference type="SAM" id="Coils"/>
    </source>
</evidence>
<comment type="caution">
    <text evidence="3">The sequence shown here is derived from an EMBL/GenBank/DDBJ whole genome shotgun (WGS) entry which is preliminary data.</text>
</comment>
<keyword evidence="1" id="KW-0175">Coiled coil</keyword>
<evidence type="ECO:0000256" key="2">
    <source>
        <dbReference type="SAM" id="Phobius"/>
    </source>
</evidence>
<protein>
    <submittedName>
        <fullName evidence="3">Uncharacterized protein</fullName>
    </submittedName>
</protein>
<dbReference type="Proteomes" id="UP001143543">
    <property type="component" value="Unassembled WGS sequence"/>
</dbReference>
<proteinExistence type="predicted"/>
<feature type="coiled-coil region" evidence="1">
    <location>
        <begin position="133"/>
        <end position="160"/>
    </location>
</feature>
<organism evidence="3 4">
    <name type="scientific">Neptunitalea lumnitzerae</name>
    <dbReference type="NCBI Taxonomy" id="2965509"/>
    <lineage>
        <taxon>Bacteria</taxon>
        <taxon>Pseudomonadati</taxon>
        <taxon>Bacteroidota</taxon>
        <taxon>Flavobacteriia</taxon>
        <taxon>Flavobacteriales</taxon>
        <taxon>Flavobacteriaceae</taxon>
        <taxon>Neptunitalea</taxon>
    </lineage>
</organism>